<reference evidence="3" key="1">
    <citation type="submission" date="2016-10" db="EMBL/GenBank/DDBJ databases">
        <authorList>
            <person name="Varghese N."/>
            <person name="Submissions S."/>
        </authorList>
    </citation>
    <scope>NUCLEOTIDE SEQUENCE [LARGE SCALE GENOMIC DNA]</scope>
    <source>
        <strain evidence="3">CGMCC 1.6494</strain>
    </source>
</reference>
<name>A0A1H0JNN3_9GAMM</name>
<dbReference type="RefSeq" id="WP_089708501.1">
    <property type="nucleotide sequence ID" value="NZ_FNII01000030.1"/>
</dbReference>
<evidence type="ECO:0000313" key="3">
    <source>
        <dbReference type="Proteomes" id="UP000199677"/>
    </source>
</evidence>
<dbReference type="STRING" id="416873.SAMN04487951_13016"/>
<dbReference type="EMBL" id="FNII01000030">
    <property type="protein sequence ID" value="SDO45378.1"/>
    <property type="molecule type" value="Genomic_DNA"/>
</dbReference>
<evidence type="ECO:0000313" key="2">
    <source>
        <dbReference type="EMBL" id="SDO45378.1"/>
    </source>
</evidence>
<accession>A0A1H0JNN3</accession>
<evidence type="ECO:0000256" key="1">
    <source>
        <dbReference type="SAM" id="Phobius"/>
    </source>
</evidence>
<dbReference type="AlphaFoldDB" id="A0A1H0JNN3"/>
<evidence type="ECO:0008006" key="4">
    <source>
        <dbReference type="Google" id="ProtNLM"/>
    </source>
</evidence>
<keyword evidence="1" id="KW-0812">Transmembrane</keyword>
<feature type="transmembrane region" description="Helical" evidence="1">
    <location>
        <begin position="12"/>
        <end position="29"/>
    </location>
</feature>
<keyword evidence="1" id="KW-0472">Membrane</keyword>
<dbReference type="OrthoDB" id="6163150at2"/>
<organism evidence="2 3">
    <name type="scientific">Vreelandella arcis</name>
    <dbReference type="NCBI Taxonomy" id="416873"/>
    <lineage>
        <taxon>Bacteria</taxon>
        <taxon>Pseudomonadati</taxon>
        <taxon>Pseudomonadota</taxon>
        <taxon>Gammaproteobacteria</taxon>
        <taxon>Oceanospirillales</taxon>
        <taxon>Halomonadaceae</taxon>
        <taxon>Vreelandella</taxon>
    </lineage>
</organism>
<gene>
    <name evidence="2" type="ORF">SAMN04487951_13016</name>
</gene>
<feature type="transmembrane region" description="Helical" evidence="1">
    <location>
        <begin position="115"/>
        <end position="140"/>
    </location>
</feature>
<proteinExistence type="predicted"/>
<feature type="transmembrane region" description="Helical" evidence="1">
    <location>
        <begin position="84"/>
        <end position="103"/>
    </location>
</feature>
<feature type="transmembrane region" description="Helical" evidence="1">
    <location>
        <begin position="41"/>
        <end position="63"/>
    </location>
</feature>
<keyword evidence="3" id="KW-1185">Reference proteome</keyword>
<protein>
    <recommendedName>
        <fullName evidence="4">DUF2975 domain-containing protein</fullName>
    </recommendedName>
</protein>
<dbReference type="Proteomes" id="UP000199677">
    <property type="component" value="Unassembled WGS sequence"/>
</dbReference>
<keyword evidence="1" id="KW-1133">Transmembrane helix</keyword>
<sequence length="150" mass="15922">MKPFSILLIKMLGLYLSLNAFFSVVPAMLSPNLKESLSGDLLLILIATIVVPIVGGIVLWSSAGALANRIHGNHESPIDVKDNALVRAGTFLMGVFLLVQHVGSLISRYAASGDIAYGSLVVLVISLFMVLGTGFIGSLYQKLKYVGSTT</sequence>